<evidence type="ECO:0008006" key="3">
    <source>
        <dbReference type="Google" id="ProtNLM"/>
    </source>
</evidence>
<evidence type="ECO:0000313" key="1">
    <source>
        <dbReference type="EMBL" id="MBO8436361.1"/>
    </source>
</evidence>
<evidence type="ECO:0000313" key="2">
    <source>
        <dbReference type="Proteomes" id="UP000823615"/>
    </source>
</evidence>
<dbReference type="EMBL" id="JADIMT010000066">
    <property type="protein sequence ID" value="MBO8436361.1"/>
    <property type="molecule type" value="Genomic_DNA"/>
</dbReference>
<dbReference type="AlphaFoldDB" id="A0A9D9DZB9"/>
<dbReference type="InterPro" id="IPR011256">
    <property type="entry name" value="Reg_factor_effector_dom_sf"/>
</dbReference>
<comment type="caution">
    <text evidence="1">The sequence shown here is derived from an EMBL/GenBank/DDBJ whole genome shotgun (WGS) entry which is preliminary data.</text>
</comment>
<proteinExistence type="predicted"/>
<accession>A0A9D9DZB9</accession>
<sequence length="67" mass="7426">MYHGNGNIDDTATAYMELKAFIDKHGLDIAGPAWEKRLIDESGTDDKSKQRIRIAIPILGAVKNSRV</sequence>
<dbReference type="Proteomes" id="UP000823615">
    <property type="component" value="Unassembled WGS sequence"/>
</dbReference>
<name>A0A9D9DZB9_9SPIO</name>
<organism evidence="1 2">
    <name type="scientific">Candidatus Ornithospirochaeta stercoripullorum</name>
    <dbReference type="NCBI Taxonomy" id="2840899"/>
    <lineage>
        <taxon>Bacteria</taxon>
        <taxon>Pseudomonadati</taxon>
        <taxon>Spirochaetota</taxon>
        <taxon>Spirochaetia</taxon>
        <taxon>Spirochaetales</taxon>
        <taxon>Spirochaetaceae</taxon>
        <taxon>Spirochaetaceae incertae sedis</taxon>
        <taxon>Candidatus Ornithospirochaeta</taxon>
    </lineage>
</organism>
<reference evidence="1" key="2">
    <citation type="journal article" date="2021" name="PeerJ">
        <title>Extensive microbial diversity within the chicken gut microbiome revealed by metagenomics and culture.</title>
        <authorList>
            <person name="Gilroy R."/>
            <person name="Ravi A."/>
            <person name="Getino M."/>
            <person name="Pursley I."/>
            <person name="Horton D.L."/>
            <person name="Alikhan N.F."/>
            <person name="Baker D."/>
            <person name="Gharbi K."/>
            <person name="Hall N."/>
            <person name="Watson M."/>
            <person name="Adriaenssens E.M."/>
            <person name="Foster-Nyarko E."/>
            <person name="Jarju S."/>
            <person name="Secka A."/>
            <person name="Antonio M."/>
            <person name="Oren A."/>
            <person name="Chaudhuri R.R."/>
            <person name="La Ragione R."/>
            <person name="Hildebrand F."/>
            <person name="Pallen M.J."/>
        </authorList>
    </citation>
    <scope>NUCLEOTIDE SEQUENCE</scope>
    <source>
        <strain evidence="1">7293</strain>
    </source>
</reference>
<gene>
    <name evidence="1" type="ORF">IAA97_05235</name>
</gene>
<dbReference type="SUPFAM" id="SSF55136">
    <property type="entry name" value="Probable bacterial effector-binding domain"/>
    <property type="match status" value="1"/>
</dbReference>
<reference evidence="1" key="1">
    <citation type="submission" date="2020-10" db="EMBL/GenBank/DDBJ databases">
        <authorList>
            <person name="Gilroy R."/>
        </authorList>
    </citation>
    <scope>NUCLEOTIDE SEQUENCE</scope>
    <source>
        <strain evidence="1">7293</strain>
    </source>
</reference>
<protein>
    <recommendedName>
        <fullName evidence="3">GyrI-like small molecule binding domain-containing protein</fullName>
    </recommendedName>
</protein>
<dbReference type="Gene3D" id="3.20.80.10">
    <property type="entry name" value="Regulatory factor, effector binding domain"/>
    <property type="match status" value="1"/>
</dbReference>